<name>A0A1H3LYB8_9ACTN</name>
<feature type="domain" description="Lsr2 DNA-binding" evidence="3">
    <location>
        <begin position="80"/>
        <end position="115"/>
    </location>
</feature>
<dbReference type="Proteomes" id="UP000198921">
    <property type="component" value="Unassembled WGS sequence"/>
</dbReference>
<sequence length="117" mass="12509">MRMITVMATKTSVVLIDDLDGETPADTTVSFGLDGRSYEIDLSDNNAAEFRDALSKYVSAGRKSGSTSKGRAAVRHTTTDSIDPAAVRAWAKSQGIDVSPRGRIKSDVVEQFRAAGN</sequence>
<dbReference type="InterPro" id="IPR042261">
    <property type="entry name" value="Lsr2-like_dimerization"/>
</dbReference>
<keyword evidence="1" id="KW-0238">DNA-binding</keyword>
<reference evidence="5" key="1">
    <citation type="submission" date="2016-10" db="EMBL/GenBank/DDBJ databases">
        <authorList>
            <person name="Varghese N."/>
            <person name="Submissions S."/>
        </authorList>
    </citation>
    <scope>NUCLEOTIDE SEQUENCE [LARGE SCALE GENOMIC DNA]</scope>
    <source>
        <strain evidence="5">DSM 45422</strain>
    </source>
</reference>
<evidence type="ECO:0000256" key="1">
    <source>
        <dbReference type="ARBA" id="ARBA00023125"/>
    </source>
</evidence>
<dbReference type="InterPro" id="IPR055370">
    <property type="entry name" value="Lsr2_DNA-bd"/>
</dbReference>
<dbReference type="GO" id="GO:0016746">
    <property type="term" value="F:acyltransferase activity"/>
    <property type="evidence" value="ECO:0007669"/>
    <property type="project" value="InterPro"/>
</dbReference>
<keyword evidence="5" id="KW-1185">Reference proteome</keyword>
<dbReference type="InterPro" id="IPR024412">
    <property type="entry name" value="Lsr2_dim_dom"/>
</dbReference>
<accession>A0A1H3LYB8</accession>
<dbReference type="Pfam" id="PF23359">
    <property type="entry name" value="Lsr2_DNA-bd"/>
    <property type="match status" value="1"/>
</dbReference>
<dbReference type="AlphaFoldDB" id="A0A1H3LYB8"/>
<evidence type="ECO:0000313" key="4">
    <source>
        <dbReference type="EMBL" id="SDY69390.1"/>
    </source>
</evidence>
<feature type="domain" description="Lsr2 dimerization" evidence="2">
    <location>
        <begin position="7"/>
        <end position="65"/>
    </location>
</feature>
<organism evidence="4 5">
    <name type="scientific">Geodermatophilus africanus</name>
    <dbReference type="NCBI Taxonomy" id="1137993"/>
    <lineage>
        <taxon>Bacteria</taxon>
        <taxon>Bacillati</taxon>
        <taxon>Actinomycetota</taxon>
        <taxon>Actinomycetes</taxon>
        <taxon>Geodermatophilales</taxon>
        <taxon>Geodermatophilaceae</taxon>
        <taxon>Geodermatophilus</taxon>
    </lineage>
</organism>
<gene>
    <name evidence="4" type="ORF">SAMN05660209_03471</name>
</gene>
<dbReference type="STRING" id="1137993.SAMN05660209_03471"/>
<proteinExistence type="predicted"/>
<dbReference type="InterPro" id="IPR036625">
    <property type="entry name" value="E3-bd_dom_sf"/>
</dbReference>
<dbReference type="GO" id="GO:0003677">
    <property type="term" value="F:DNA binding"/>
    <property type="evidence" value="ECO:0007669"/>
    <property type="project" value="UniProtKB-KW"/>
</dbReference>
<protein>
    <submittedName>
        <fullName evidence="4">Lsr2 protein</fullName>
    </submittedName>
</protein>
<dbReference type="EMBL" id="FNOT01000010">
    <property type="protein sequence ID" value="SDY69390.1"/>
    <property type="molecule type" value="Genomic_DNA"/>
</dbReference>
<dbReference type="Gene3D" id="3.30.60.230">
    <property type="entry name" value="Lsr2, dimerization domain"/>
    <property type="match status" value="1"/>
</dbReference>
<evidence type="ECO:0000259" key="3">
    <source>
        <dbReference type="Pfam" id="PF23359"/>
    </source>
</evidence>
<evidence type="ECO:0000259" key="2">
    <source>
        <dbReference type="Pfam" id="PF11774"/>
    </source>
</evidence>
<dbReference type="Gene3D" id="4.10.320.10">
    <property type="entry name" value="E3-binding domain"/>
    <property type="match status" value="1"/>
</dbReference>
<evidence type="ECO:0000313" key="5">
    <source>
        <dbReference type="Proteomes" id="UP000198921"/>
    </source>
</evidence>
<dbReference type="Pfam" id="PF11774">
    <property type="entry name" value="Lsr2"/>
    <property type="match status" value="1"/>
</dbReference>